<dbReference type="InterPro" id="IPR016187">
    <property type="entry name" value="CTDL_fold"/>
</dbReference>
<evidence type="ECO:0000256" key="1">
    <source>
        <dbReference type="SAM" id="MobiDB-lite"/>
    </source>
</evidence>
<sequence>MRAFSLLALVAAAAFLACPGGARAESATYNGTDGHVYVLQTGILDDLRTWQDAKSFCNGVQFNGKPSLLCPYRNPALGDSEAAIRTLCGSRHKTCWLDGETKQGGPGEMLCPLVTAFDEVVYQGCLQVVSFVCRSADPVNKPTAAPAPVPTSAPAPVPVPEPVPGQQPVPAYGPGPVPVPQPGLEGPRAGDASSVPLGPYKQKSFKGIDGRTYTLFFLGAVRTWAEAGEYCNTIGQELAPYKTDSLYAGDSAFAVNLLCARSTATTCWLGERPVGHEGSGDMLCPMIDQAGTKHYQDCGQPMAFVCRTVQAESKPSNDTSKDPTPWRLAPTPFLGAVRTWAEAGEYCNTIGQELAPYKTDSLYAGDSAFAVNLLCARSTATTCWLGERPVGHEGSGDMLCPMIDQAGTKHYQDCGQPMAFVCRTVQAESKPSNDTSKDPTPWRLAPTPVQTYAGADGRHYTLYSGAQRSRRTHRAALDYCADMSQELAPYDPDASPSGPVGDSVRAVHALCGGNASLTCWVLAKSIDGLCPVYSGHDNKVYWQGCIQLVSWVCRTAQPITFPDLNGDNLEEEGPIARLPDPAAEVAYPNSDDGYKYTLFRGDAPNRRNYTDAVEFCESLGGELSPFNRRAPDGNSVRAVRFLCGGAATTCWVRQRMVGSQYCPLVSQEVVAQWQTCDQKINFVCRVKVGQEIGKRR</sequence>
<evidence type="ECO:0000256" key="2">
    <source>
        <dbReference type="SAM" id="SignalP"/>
    </source>
</evidence>
<keyword evidence="4" id="KW-1185">Reference proteome</keyword>
<dbReference type="AlphaFoldDB" id="A0A150GAB3"/>
<reference evidence="4" key="1">
    <citation type="journal article" date="2016" name="Nat. Commun.">
        <title>The Gonium pectorale genome demonstrates co-option of cell cycle regulation during the evolution of multicellularity.</title>
        <authorList>
            <person name="Hanschen E.R."/>
            <person name="Marriage T.N."/>
            <person name="Ferris P.J."/>
            <person name="Hamaji T."/>
            <person name="Toyoda A."/>
            <person name="Fujiyama A."/>
            <person name="Neme R."/>
            <person name="Noguchi H."/>
            <person name="Minakuchi Y."/>
            <person name="Suzuki M."/>
            <person name="Kawai-Toyooka H."/>
            <person name="Smith D.R."/>
            <person name="Sparks H."/>
            <person name="Anderson J."/>
            <person name="Bakaric R."/>
            <person name="Luria V."/>
            <person name="Karger A."/>
            <person name="Kirschner M.W."/>
            <person name="Durand P.M."/>
            <person name="Michod R.E."/>
            <person name="Nozaki H."/>
            <person name="Olson B.J."/>
        </authorList>
    </citation>
    <scope>NUCLEOTIDE SEQUENCE [LARGE SCALE GENOMIC DNA]</scope>
    <source>
        <strain evidence="4">NIES-2863</strain>
    </source>
</reference>
<keyword evidence="2" id="KW-0732">Signal</keyword>
<evidence type="ECO:0000313" key="4">
    <source>
        <dbReference type="Proteomes" id="UP000075714"/>
    </source>
</evidence>
<proteinExistence type="predicted"/>
<dbReference type="PROSITE" id="PS51257">
    <property type="entry name" value="PROKAR_LIPOPROTEIN"/>
    <property type="match status" value="1"/>
</dbReference>
<feature type="region of interest" description="Disordered" evidence="1">
    <location>
        <begin position="142"/>
        <end position="196"/>
    </location>
</feature>
<dbReference type="Proteomes" id="UP000075714">
    <property type="component" value="Unassembled WGS sequence"/>
</dbReference>
<evidence type="ECO:0000313" key="3">
    <source>
        <dbReference type="EMBL" id="KXZ46774.1"/>
    </source>
</evidence>
<protein>
    <recommendedName>
        <fullName evidence="5">C-type lectin domain-containing protein</fullName>
    </recommendedName>
</protein>
<dbReference type="OrthoDB" id="528995at2759"/>
<accession>A0A150GAB3</accession>
<evidence type="ECO:0008006" key="5">
    <source>
        <dbReference type="Google" id="ProtNLM"/>
    </source>
</evidence>
<feature type="chain" id="PRO_5007561970" description="C-type lectin domain-containing protein" evidence="2">
    <location>
        <begin position="25"/>
        <end position="696"/>
    </location>
</feature>
<dbReference type="SUPFAM" id="SSF56436">
    <property type="entry name" value="C-type lectin-like"/>
    <property type="match status" value="1"/>
</dbReference>
<name>A0A150GAB3_GONPE</name>
<feature type="signal peptide" evidence="2">
    <location>
        <begin position="1"/>
        <end position="24"/>
    </location>
</feature>
<organism evidence="3 4">
    <name type="scientific">Gonium pectorale</name>
    <name type="common">Green alga</name>
    <dbReference type="NCBI Taxonomy" id="33097"/>
    <lineage>
        <taxon>Eukaryota</taxon>
        <taxon>Viridiplantae</taxon>
        <taxon>Chlorophyta</taxon>
        <taxon>core chlorophytes</taxon>
        <taxon>Chlorophyceae</taxon>
        <taxon>CS clade</taxon>
        <taxon>Chlamydomonadales</taxon>
        <taxon>Volvocaceae</taxon>
        <taxon>Gonium</taxon>
    </lineage>
</organism>
<gene>
    <name evidence="3" type="ORF">GPECTOR_41zsp2</name>
</gene>
<comment type="caution">
    <text evidence="3">The sequence shown here is derived from an EMBL/GenBank/DDBJ whole genome shotgun (WGS) entry which is preliminary data.</text>
</comment>
<dbReference type="EMBL" id="LSYV01000042">
    <property type="protein sequence ID" value="KXZ46774.1"/>
    <property type="molecule type" value="Genomic_DNA"/>
</dbReference>
<dbReference type="STRING" id="33097.A0A150GAB3"/>
<feature type="compositionally biased region" description="Pro residues" evidence="1">
    <location>
        <begin position="145"/>
        <end position="181"/>
    </location>
</feature>